<feature type="transmembrane region" description="Helical" evidence="9">
    <location>
        <begin position="472"/>
        <end position="495"/>
    </location>
</feature>
<feature type="transmembrane region" description="Helical" evidence="9">
    <location>
        <begin position="180"/>
        <end position="199"/>
    </location>
</feature>
<evidence type="ECO:0000256" key="6">
    <source>
        <dbReference type="ARBA" id="ARBA00022989"/>
    </source>
</evidence>
<feature type="transmembrane region" description="Helical" evidence="9">
    <location>
        <begin position="281"/>
        <end position="304"/>
    </location>
</feature>
<dbReference type="GO" id="GO:0005774">
    <property type="term" value="C:vacuolar membrane"/>
    <property type="evidence" value="ECO:0007669"/>
    <property type="project" value="TreeGrafter"/>
</dbReference>
<dbReference type="InterPro" id="IPR013057">
    <property type="entry name" value="AA_transpt_TM"/>
</dbReference>
<dbReference type="GeneID" id="77729574"/>
<evidence type="ECO:0000256" key="5">
    <source>
        <dbReference type="ARBA" id="ARBA00022970"/>
    </source>
</evidence>
<dbReference type="GO" id="GO:0015179">
    <property type="term" value="F:L-amino acid transmembrane transporter activity"/>
    <property type="evidence" value="ECO:0007669"/>
    <property type="project" value="TreeGrafter"/>
</dbReference>
<dbReference type="Pfam" id="PF01490">
    <property type="entry name" value="Aa_trans"/>
    <property type="match status" value="1"/>
</dbReference>
<dbReference type="PANTHER" id="PTHR22950:SF692">
    <property type="entry name" value="TRANSMEMBRANE AMINO ACID TRANSPORTER FAMILY PROTEIN"/>
    <property type="match status" value="1"/>
</dbReference>
<protein>
    <submittedName>
        <fullName evidence="11">Transmembrane amino acid transporter protein-domain-containing protein</fullName>
    </submittedName>
</protein>
<dbReference type="PANTHER" id="PTHR22950">
    <property type="entry name" value="AMINO ACID TRANSPORTER"/>
    <property type="match status" value="1"/>
</dbReference>
<reference evidence="11" key="1">
    <citation type="journal article" date="2022" name="G3 (Bethesda)">
        <title>High quality genome of the basidiomycete yeast Dioszegia hungarica PDD-24b-2 isolated from cloud water.</title>
        <authorList>
            <person name="Jarrige D."/>
            <person name="Haridas S."/>
            <person name="Bleykasten-Grosshans C."/>
            <person name="Joly M."/>
            <person name="Nadalig T."/>
            <person name="Sancelme M."/>
            <person name="Vuilleumier S."/>
            <person name="Grigoriev I.V."/>
            <person name="Amato P."/>
            <person name="Bringel F."/>
        </authorList>
    </citation>
    <scope>NUCLEOTIDE SEQUENCE</scope>
    <source>
        <strain evidence="11">PDD-24b-2</strain>
    </source>
</reference>
<feature type="transmembrane region" description="Helical" evidence="9">
    <location>
        <begin position="205"/>
        <end position="223"/>
    </location>
</feature>
<organism evidence="11 12">
    <name type="scientific">Dioszegia hungarica</name>
    <dbReference type="NCBI Taxonomy" id="4972"/>
    <lineage>
        <taxon>Eukaryota</taxon>
        <taxon>Fungi</taxon>
        <taxon>Dikarya</taxon>
        <taxon>Basidiomycota</taxon>
        <taxon>Agaricomycotina</taxon>
        <taxon>Tremellomycetes</taxon>
        <taxon>Tremellales</taxon>
        <taxon>Bulleribasidiaceae</taxon>
        <taxon>Dioszegia</taxon>
    </lineage>
</organism>
<dbReference type="RefSeq" id="XP_052944056.1">
    <property type="nucleotide sequence ID" value="XM_053090369.1"/>
</dbReference>
<feature type="transmembrane region" description="Helical" evidence="9">
    <location>
        <begin position="148"/>
        <end position="168"/>
    </location>
</feature>
<evidence type="ECO:0000313" key="12">
    <source>
        <dbReference type="Proteomes" id="UP001164286"/>
    </source>
</evidence>
<feature type="transmembrane region" description="Helical" evidence="9">
    <location>
        <begin position="244"/>
        <end position="261"/>
    </location>
</feature>
<evidence type="ECO:0000259" key="10">
    <source>
        <dbReference type="Pfam" id="PF01490"/>
    </source>
</evidence>
<keyword evidence="4 9" id="KW-0812">Transmembrane</keyword>
<feature type="region of interest" description="Disordered" evidence="8">
    <location>
        <begin position="1"/>
        <end position="55"/>
    </location>
</feature>
<keyword evidence="5" id="KW-0029">Amino-acid transport</keyword>
<dbReference type="AlphaFoldDB" id="A0AA38H7I2"/>
<comment type="subcellular location">
    <subcellularLocation>
        <location evidence="1">Membrane</location>
        <topology evidence="1">Multi-pass membrane protein</topology>
    </subcellularLocation>
</comment>
<evidence type="ECO:0000256" key="7">
    <source>
        <dbReference type="ARBA" id="ARBA00023136"/>
    </source>
</evidence>
<evidence type="ECO:0000256" key="1">
    <source>
        <dbReference type="ARBA" id="ARBA00004141"/>
    </source>
</evidence>
<dbReference type="Proteomes" id="UP001164286">
    <property type="component" value="Unassembled WGS sequence"/>
</dbReference>
<evidence type="ECO:0000256" key="8">
    <source>
        <dbReference type="SAM" id="MobiDB-lite"/>
    </source>
</evidence>
<feature type="transmembrane region" description="Helical" evidence="9">
    <location>
        <begin position="422"/>
        <end position="441"/>
    </location>
</feature>
<name>A0AA38H7I2_9TREE</name>
<sequence length="505" mass="54532">MALRESSSSGSSQTAVGENTALLSADRHSSSASLTWKPDEPNPGPTPGISRPDDGLEDYQPGKSTFIQTLLNMLGDLLGTGLLSCPIAIAHLGWAPFCPSFSLSDVKVLITSLKIIVRVIEQDRRLRNFTEIMSIGLGPNVRRAVNVLFLWGVGSWAVGLMVLFSETLNVLLPWRSSNDWKIVGLLVIMPTTFVPLRYLSLTSGLGITAICTLVCVLLYTGITSDTSPGSLAHSAPTDLVPSQGIAKAIVAFGLLLASFGGHELIPNLIYDMAHPQQAYDAIHVSYGICTVIYLTVGCVGYRMYGRDVSDAVSKDLVHYGQTPQALRQIAVWMVCLTPLTKIPLGIRPLSDTIFSILRLHPSSPLTTLDISHPELGNRTPLRPVSRYTPSEPLKTFLRPLIRLALLGGLTVCSLFVRHFESIQGFQGCYFGAITLVLLPILSGARVFGWRRTTPGAVFEEGGRHTGKGRWRLSWVILAVFAAVFAVVGAVCSGMVGDEKLDGPPV</sequence>
<accession>A0AA38H7I2</accession>
<gene>
    <name evidence="11" type="ORF">MKK02DRAFT_38952</name>
</gene>
<evidence type="ECO:0000313" key="11">
    <source>
        <dbReference type="EMBL" id="KAI9634279.1"/>
    </source>
</evidence>
<evidence type="ECO:0000256" key="4">
    <source>
        <dbReference type="ARBA" id="ARBA00022692"/>
    </source>
</evidence>
<feature type="compositionally biased region" description="Low complexity" evidence="8">
    <location>
        <begin position="1"/>
        <end position="12"/>
    </location>
</feature>
<evidence type="ECO:0000256" key="9">
    <source>
        <dbReference type="SAM" id="Phobius"/>
    </source>
</evidence>
<evidence type="ECO:0000256" key="3">
    <source>
        <dbReference type="ARBA" id="ARBA00022448"/>
    </source>
</evidence>
<dbReference type="EMBL" id="JAKWFO010000008">
    <property type="protein sequence ID" value="KAI9634279.1"/>
    <property type="molecule type" value="Genomic_DNA"/>
</dbReference>
<keyword evidence="12" id="KW-1185">Reference proteome</keyword>
<proteinExistence type="inferred from homology"/>
<comment type="caution">
    <text evidence="11">The sequence shown here is derived from an EMBL/GenBank/DDBJ whole genome shotgun (WGS) entry which is preliminary data.</text>
</comment>
<comment type="similarity">
    <text evidence="2">Belongs to the amino acid/polyamine transporter 2 family.</text>
</comment>
<feature type="domain" description="Amino acid transporter transmembrane" evidence="10">
    <location>
        <begin position="63"/>
        <end position="447"/>
    </location>
</feature>
<keyword evidence="3" id="KW-0813">Transport</keyword>
<evidence type="ECO:0000256" key="2">
    <source>
        <dbReference type="ARBA" id="ARBA00008066"/>
    </source>
</evidence>
<keyword evidence="6 9" id="KW-1133">Transmembrane helix</keyword>
<keyword evidence="7 9" id="KW-0472">Membrane</keyword>